<dbReference type="SUPFAM" id="SSF53300">
    <property type="entry name" value="vWA-like"/>
    <property type="match status" value="1"/>
</dbReference>
<name>B0T8R4_CAUSK</name>
<organism evidence="2">
    <name type="scientific">Caulobacter sp. (strain K31)</name>
    <dbReference type="NCBI Taxonomy" id="366602"/>
    <lineage>
        <taxon>Bacteria</taxon>
        <taxon>Pseudomonadati</taxon>
        <taxon>Pseudomonadota</taxon>
        <taxon>Alphaproteobacteria</taxon>
        <taxon>Caulobacterales</taxon>
        <taxon>Caulobacteraceae</taxon>
        <taxon>Caulobacter</taxon>
    </lineage>
</organism>
<evidence type="ECO:0000313" key="2">
    <source>
        <dbReference type="EMBL" id="ABZ71407.1"/>
    </source>
</evidence>
<dbReference type="Gene3D" id="3.40.50.410">
    <property type="entry name" value="von Willebrand factor, type A domain"/>
    <property type="match status" value="1"/>
</dbReference>
<reference evidence="2" key="1">
    <citation type="submission" date="2008-01" db="EMBL/GenBank/DDBJ databases">
        <title>Complete sequence of chromosome of Caulobacter sp. K31.</title>
        <authorList>
            <consortium name="US DOE Joint Genome Institute"/>
            <person name="Copeland A."/>
            <person name="Lucas S."/>
            <person name="Lapidus A."/>
            <person name="Barry K."/>
            <person name="Glavina del Rio T."/>
            <person name="Dalin E."/>
            <person name="Tice H."/>
            <person name="Pitluck S."/>
            <person name="Bruce D."/>
            <person name="Goodwin L."/>
            <person name="Thompson L.S."/>
            <person name="Brettin T."/>
            <person name="Detter J.C."/>
            <person name="Han C."/>
            <person name="Schmutz J."/>
            <person name="Larimer F."/>
            <person name="Land M."/>
            <person name="Hauser L."/>
            <person name="Kyrpides N."/>
            <person name="Kim E."/>
            <person name="Stephens C."/>
            <person name="Richardson P."/>
        </authorList>
    </citation>
    <scope>NUCLEOTIDE SEQUENCE [LARGE SCALE GENOMIC DNA]</scope>
    <source>
        <strain evidence="2">K31</strain>
    </source>
</reference>
<feature type="domain" description="VWFA" evidence="1">
    <location>
        <begin position="30"/>
        <end position="238"/>
    </location>
</feature>
<dbReference type="AlphaFoldDB" id="B0T8R4"/>
<gene>
    <name evidence="2" type="ordered locus">Caul_2280</name>
</gene>
<dbReference type="InterPro" id="IPR036465">
    <property type="entry name" value="vWFA_dom_sf"/>
</dbReference>
<dbReference type="PROSITE" id="PS50234">
    <property type="entry name" value="VWFA"/>
    <property type="match status" value="1"/>
</dbReference>
<proteinExistence type="predicted"/>
<dbReference type="InterPro" id="IPR002035">
    <property type="entry name" value="VWF_A"/>
</dbReference>
<dbReference type="KEGG" id="cak:Caul_2280"/>
<accession>B0T8R4</accession>
<dbReference type="eggNOG" id="COG2304">
    <property type="taxonomic scope" value="Bacteria"/>
</dbReference>
<dbReference type="InterPro" id="IPR019303">
    <property type="entry name" value="vWA_TerF_C"/>
</dbReference>
<dbReference type="CDD" id="cd00198">
    <property type="entry name" value="vWFA"/>
    <property type="match status" value="1"/>
</dbReference>
<protein>
    <recommendedName>
        <fullName evidence="1">VWFA domain-containing protein</fullName>
    </recommendedName>
</protein>
<sequence>MALQLDLQKSARSLRLSLDKAGVAQTVKAELIFDMDVSGSFEHEHEEGTTSKLIARLVPYGMELDPDGQMDVFTFSDGRHTVTHVGTVTPDDCEDYIVRKVVGRVIGWNGGTDYSYVLERNLQHFGWLPASPEAGGFLSRFLGRPKTPEVRAKKRSIVIFVTDGENSTSDHVRTTRILEESEQRGDQVYFLFVGACEHDVDFGFLRTIAARFKNTGVVIIRDLDAFVELSDEQLNAQLLGPELIAWLKA</sequence>
<dbReference type="EMBL" id="CP000927">
    <property type="protein sequence ID" value="ABZ71407.1"/>
    <property type="molecule type" value="Genomic_DNA"/>
</dbReference>
<dbReference type="HOGENOM" id="CLU_1114252_0_0_5"/>
<dbReference type="STRING" id="366602.Caul_2280"/>
<dbReference type="OrthoDB" id="5756874at2"/>
<dbReference type="Pfam" id="PF10138">
    <property type="entry name" value="vWA-TerF-like"/>
    <property type="match status" value="1"/>
</dbReference>
<evidence type="ECO:0000259" key="1">
    <source>
        <dbReference type="PROSITE" id="PS50234"/>
    </source>
</evidence>